<evidence type="ECO:0000313" key="2">
    <source>
        <dbReference type="EMBL" id="SDZ44704.1"/>
    </source>
</evidence>
<dbReference type="SUPFAM" id="SSF56601">
    <property type="entry name" value="beta-lactamase/transpeptidase-like"/>
    <property type="match status" value="1"/>
</dbReference>
<organism evidence="2 3">
    <name type="scientific">Asanoa ishikariensis</name>
    <dbReference type="NCBI Taxonomy" id="137265"/>
    <lineage>
        <taxon>Bacteria</taxon>
        <taxon>Bacillati</taxon>
        <taxon>Actinomycetota</taxon>
        <taxon>Actinomycetes</taxon>
        <taxon>Micromonosporales</taxon>
        <taxon>Micromonosporaceae</taxon>
        <taxon>Asanoa</taxon>
    </lineage>
</organism>
<dbReference type="Pfam" id="PF00144">
    <property type="entry name" value="Beta-lactamase"/>
    <property type="match status" value="1"/>
</dbReference>
<dbReference type="AlphaFoldDB" id="A0A1H3T3C8"/>
<evidence type="ECO:0000313" key="3">
    <source>
        <dbReference type="Proteomes" id="UP000199632"/>
    </source>
</evidence>
<dbReference type="Gene3D" id="3.40.710.10">
    <property type="entry name" value="DD-peptidase/beta-lactamase superfamily"/>
    <property type="match status" value="1"/>
</dbReference>
<dbReference type="InterPro" id="IPR001466">
    <property type="entry name" value="Beta-lactam-related"/>
</dbReference>
<protein>
    <submittedName>
        <fullName evidence="2">CubicO group peptidase, beta-lactamase class C family</fullName>
    </submittedName>
</protein>
<accession>A0A1H3T3C8</accession>
<dbReference type="PANTHER" id="PTHR46825">
    <property type="entry name" value="D-ALANYL-D-ALANINE-CARBOXYPEPTIDASE/ENDOPEPTIDASE AMPH"/>
    <property type="match status" value="1"/>
</dbReference>
<gene>
    <name evidence="2" type="ORF">SAMN05421684_5137</name>
</gene>
<dbReference type="InterPro" id="IPR012338">
    <property type="entry name" value="Beta-lactam/transpept-like"/>
</dbReference>
<evidence type="ECO:0000259" key="1">
    <source>
        <dbReference type="Pfam" id="PF00144"/>
    </source>
</evidence>
<dbReference type="InterPro" id="IPR050491">
    <property type="entry name" value="AmpC-like"/>
</dbReference>
<dbReference type="STRING" id="137265.SAMN05421684_5137"/>
<dbReference type="PANTHER" id="PTHR46825:SF9">
    <property type="entry name" value="BETA-LACTAMASE-RELATED DOMAIN-CONTAINING PROTEIN"/>
    <property type="match status" value="1"/>
</dbReference>
<sequence length="287" mass="30768">MAARDAEVDACFRIASLTKTFTSAVLGLALIERGIALHTPAIDLLPALARDWRADRSLTVEQILGQVSGLRESVDASAVAGLGDGTFALQEAARLVVRAGSERRPGERWSYNNGNYFLAGTLLEAVTGTSYELALLMNLLRPWQLDGTGFDPSSRGPVISRDGATDYPRGRRPSGGLWSRVPDLLTFGERVIGHPTLLAETRRPRTAPDDPMAYGLGWALGPSGQLFVNGRLPGYRAAMLMVPDQDFVAVVLADDERALPALARLLSDLQRPLTGDDLSAAIDGFAA</sequence>
<keyword evidence="3" id="KW-1185">Reference proteome</keyword>
<dbReference type="EMBL" id="FNQB01000003">
    <property type="protein sequence ID" value="SDZ44704.1"/>
    <property type="molecule type" value="Genomic_DNA"/>
</dbReference>
<name>A0A1H3T3C8_9ACTN</name>
<proteinExistence type="predicted"/>
<dbReference type="Proteomes" id="UP000199632">
    <property type="component" value="Unassembled WGS sequence"/>
</dbReference>
<feature type="domain" description="Beta-lactamase-related" evidence="1">
    <location>
        <begin position="8"/>
        <end position="256"/>
    </location>
</feature>
<reference evidence="3" key="1">
    <citation type="submission" date="2016-10" db="EMBL/GenBank/DDBJ databases">
        <authorList>
            <person name="Varghese N."/>
            <person name="Submissions S."/>
        </authorList>
    </citation>
    <scope>NUCLEOTIDE SEQUENCE [LARGE SCALE GENOMIC DNA]</scope>
    <source>
        <strain evidence="3">DSM 44718</strain>
    </source>
</reference>